<comment type="caution">
    <text evidence="8">The sequence shown here is derived from an EMBL/GenBank/DDBJ whole genome shotgun (WGS) entry which is preliminary data.</text>
</comment>
<dbReference type="RefSeq" id="WP_380165598.1">
    <property type="nucleotide sequence ID" value="NZ_JBHTNU010000010.1"/>
</dbReference>
<dbReference type="PANTHER" id="PTHR43266">
    <property type="entry name" value="MACROLIDE-EFFLUX PROTEIN"/>
    <property type="match status" value="1"/>
</dbReference>
<gene>
    <name evidence="8" type="ORF">ACFQ4Y_11400</name>
</gene>
<organism evidence="8 9">
    <name type="scientific">Kroppenstedtia sanguinis</name>
    <dbReference type="NCBI Taxonomy" id="1380684"/>
    <lineage>
        <taxon>Bacteria</taxon>
        <taxon>Bacillati</taxon>
        <taxon>Bacillota</taxon>
        <taxon>Bacilli</taxon>
        <taxon>Bacillales</taxon>
        <taxon>Thermoactinomycetaceae</taxon>
        <taxon>Kroppenstedtia</taxon>
    </lineage>
</organism>
<keyword evidence="6 7" id="KW-0472">Membrane</keyword>
<keyword evidence="9" id="KW-1185">Reference proteome</keyword>
<evidence type="ECO:0000256" key="7">
    <source>
        <dbReference type="SAM" id="Phobius"/>
    </source>
</evidence>
<evidence type="ECO:0000256" key="6">
    <source>
        <dbReference type="ARBA" id="ARBA00023136"/>
    </source>
</evidence>
<evidence type="ECO:0000256" key="2">
    <source>
        <dbReference type="ARBA" id="ARBA00022448"/>
    </source>
</evidence>
<feature type="transmembrane region" description="Helical" evidence="7">
    <location>
        <begin position="43"/>
        <end position="65"/>
    </location>
</feature>
<keyword evidence="5 7" id="KW-1133">Transmembrane helix</keyword>
<keyword evidence="2" id="KW-0813">Transport</keyword>
<dbReference type="PANTHER" id="PTHR43266:SF10">
    <property type="entry name" value="BACILYSIN EXPORTER BACE-RELATED"/>
    <property type="match status" value="1"/>
</dbReference>
<keyword evidence="3" id="KW-1003">Cell membrane</keyword>
<evidence type="ECO:0000256" key="3">
    <source>
        <dbReference type="ARBA" id="ARBA00022475"/>
    </source>
</evidence>
<name>A0ABW4CC45_9BACL</name>
<dbReference type="Proteomes" id="UP001597282">
    <property type="component" value="Unassembled WGS sequence"/>
</dbReference>
<dbReference type="InterPro" id="IPR036259">
    <property type="entry name" value="MFS_trans_sf"/>
</dbReference>
<dbReference type="Gene3D" id="1.20.1250.20">
    <property type="entry name" value="MFS general substrate transporter like domains"/>
    <property type="match status" value="1"/>
</dbReference>
<comment type="subcellular location">
    <subcellularLocation>
        <location evidence="1">Cell membrane</location>
        <topology evidence="1">Multi-pass membrane protein</topology>
    </subcellularLocation>
</comment>
<dbReference type="Pfam" id="PF07690">
    <property type="entry name" value="MFS_1"/>
    <property type="match status" value="1"/>
</dbReference>
<keyword evidence="4 7" id="KW-0812">Transmembrane</keyword>
<feature type="transmembrane region" description="Helical" evidence="7">
    <location>
        <begin position="307"/>
        <end position="332"/>
    </location>
</feature>
<dbReference type="EMBL" id="JBHTNU010000010">
    <property type="protein sequence ID" value="MFD1427511.1"/>
    <property type="molecule type" value="Genomic_DNA"/>
</dbReference>
<feature type="transmembrane region" description="Helical" evidence="7">
    <location>
        <begin position="12"/>
        <end position="31"/>
    </location>
</feature>
<feature type="transmembrane region" description="Helical" evidence="7">
    <location>
        <begin position="140"/>
        <end position="159"/>
    </location>
</feature>
<dbReference type="SUPFAM" id="SSF103473">
    <property type="entry name" value="MFS general substrate transporter"/>
    <property type="match status" value="1"/>
</dbReference>
<feature type="transmembrane region" description="Helical" evidence="7">
    <location>
        <begin position="374"/>
        <end position="392"/>
    </location>
</feature>
<feature type="transmembrane region" description="Helical" evidence="7">
    <location>
        <begin position="344"/>
        <end position="362"/>
    </location>
</feature>
<protein>
    <submittedName>
        <fullName evidence="8">MFS transporter</fullName>
    </submittedName>
</protein>
<evidence type="ECO:0000313" key="8">
    <source>
        <dbReference type="EMBL" id="MFD1427511.1"/>
    </source>
</evidence>
<feature type="transmembrane region" description="Helical" evidence="7">
    <location>
        <begin position="220"/>
        <end position="239"/>
    </location>
</feature>
<accession>A0ABW4CC45</accession>
<proteinExistence type="predicted"/>
<dbReference type="CDD" id="cd06173">
    <property type="entry name" value="MFS_MefA_like"/>
    <property type="match status" value="1"/>
</dbReference>
<evidence type="ECO:0000256" key="5">
    <source>
        <dbReference type="ARBA" id="ARBA00022989"/>
    </source>
</evidence>
<feature type="transmembrane region" description="Helical" evidence="7">
    <location>
        <begin position="251"/>
        <end position="272"/>
    </location>
</feature>
<reference evidence="9" key="1">
    <citation type="journal article" date="2019" name="Int. J. Syst. Evol. Microbiol.">
        <title>The Global Catalogue of Microorganisms (GCM) 10K type strain sequencing project: providing services to taxonomists for standard genome sequencing and annotation.</title>
        <authorList>
            <consortium name="The Broad Institute Genomics Platform"/>
            <consortium name="The Broad Institute Genome Sequencing Center for Infectious Disease"/>
            <person name="Wu L."/>
            <person name="Ma J."/>
        </authorList>
    </citation>
    <scope>NUCLEOTIDE SEQUENCE [LARGE SCALE GENOMIC DNA]</scope>
    <source>
        <strain evidence="9">S1</strain>
    </source>
</reference>
<evidence type="ECO:0000313" key="9">
    <source>
        <dbReference type="Proteomes" id="UP001597282"/>
    </source>
</evidence>
<evidence type="ECO:0000256" key="1">
    <source>
        <dbReference type="ARBA" id="ARBA00004651"/>
    </source>
</evidence>
<sequence length="414" mass="45974">MKKTNILKNRNYRYLWLGQAGSVMGDWFNQVSLAQTVLFLSNSALSVGILLMCRALPAVILGPFVGPYVDRLPKKKTMVMTDLLRGVTVATFIFAFLFEQIWLLYVGSVVIGLLSMFFNPSRQATIPMIVSREKLAEANAFSSATNSFVTILGSILGGILSAIAGPLICFTLNACSYFWSALCIFQMKWSENKSTVTSVPYGVALKEGFREATQNPVIRAVIWIGISWGFAGGGYQILIPLLGSNVYDMQGFGIGALYAVDGLGVLTGAYLVKQFIKDQHRRAVIWYGASYLIQALFFVLLTQTETLFWGVLMLYFMRISSGVIIPLDSYMLQTHTKEEIRGRVFSLHLATYGGFMQLSYILSGLAYEQWGIPYVGWGIGIVSFVCGTSWLIQYRQGKLTSSPSAVPMENRLYK</sequence>
<dbReference type="InterPro" id="IPR011701">
    <property type="entry name" value="MFS"/>
</dbReference>
<evidence type="ECO:0000256" key="4">
    <source>
        <dbReference type="ARBA" id="ARBA00022692"/>
    </source>
</evidence>
<feature type="transmembrane region" description="Helical" evidence="7">
    <location>
        <begin position="284"/>
        <end position="301"/>
    </location>
</feature>